<accession>A0ABW6JM47</accession>
<dbReference type="Proteomes" id="UP001600650">
    <property type="component" value="Unassembled WGS sequence"/>
</dbReference>
<sequence>MSSAVYTVKTVTGETVDTRTEGKAADKLARRLADETGVAHIVYTPTGRVRLEVEVQADDVQELAVEPVTVETLTAEVDADAFADLLLAECEAVIEVREVAVASYASVMDRLTSDDADEKAGAVEEWERRLAIYKEASRAADPADRIVGPKMAAALERGATDDGRTRAALIRRGLAQAGEGNALIVNEAGRKALEDALAAVA</sequence>
<protein>
    <submittedName>
        <fullName evidence="1">Uncharacterized protein</fullName>
    </submittedName>
</protein>
<reference evidence="1 2" key="1">
    <citation type="submission" date="2024-09" db="EMBL/GenBank/DDBJ databases">
        <title>The Natural Products Discovery Center: Release of the First 8490 Sequenced Strains for Exploring Actinobacteria Biosynthetic Diversity.</title>
        <authorList>
            <person name="Kalkreuter E."/>
            <person name="Kautsar S.A."/>
            <person name="Yang D."/>
            <person name="Bader C.D."/>
            <person name="Teijaro C.N."/>
            <person name="Fluegel L."/>
            <person name="Davis C.M."/>
            <person name="Simpson J.R."/>
            <person name="Lauterbach L."/>
            <person name="Steele A.D."/>
            <person name="Gui C."/>
            <person name="Meng S."/>
            <person name="Li G."/>
            <person name="Viehrig K."/>
            <person name="Ye F."/>
            <person name="Su P."/>
            <person name="Kiefer A.F."/>
            <person name="Nichols A."/>
            <person name="Cepeda A.J."/>
            <person name="Yan W."/>
            <person name="Fan B."/>
            <person name="Jiang Y."/>
            <person name="Adhikari A."/>
            <person name="Zheng C.-J."/>
            <person name="Schuster L."/>
            <person name="Cowan T.M."/>
            <person name="Smanski M.J."/>
            <person name="Chevrette M.G."/>
            <person name="De Carvalho L.P.S."/>
            <person name="Shen B."/>
        </authorList>
    </citation>
    <scope>NUCLEOTIDE SEQUENCE [LARGE SCALE GENOMIC DNA]</scope>
    <source>
        <strain evidence="1 2">NPDC057399</strain>
    </source>
</reference>
<comment type="caution">
    <text evidence="1">The sequence shown here is derived from an EMBL/GenBank/DDBJ whole genome shotgun (WGS) entry which is preliminary data.</text>
</comment>
<evidence type="ECO:0000313" key="1">
    <source>
        <dbReference type="EMBL" id="MFE7965375.1"/>
    </source>
</evidence>
<keyword evidence="2" id="KW-1185">Reference proteome</keyword>
<dbReference type="EMBL" id="JBHVBU010000058">
    <property type="protein sequence ID" value="MFE7965375.1"/>
    <property type="molecule type" value="Genomic_DNA"/>
</dbReference>
<name>A0ABW6JM47_STRCE</name>
<dbReference type="RefSeq" id="WP_381727234.1">
    <property type="nucleotide sequence ID" value="NZ_JBHVBU010000058.1"/>
</dbReference>
<gene>
    <name evidence="1" type="ORF">ACFU0X_20465</name>
</gene>
<proteinExistence type="predicted"/>
<evidence type="ECO:0000313" key="2">
    <source>
        <dbReference type="Proteomes" id="UP001600650"/>
    </source>
</evidence>
<organism evidence="1 2">
    <name type="scientific">Streptomyces cellulosae</name>
    <dbReference type="NCBI Taxonomy" id="1968"/>
    <lineage>
        <taxon>Bacteria</taxon>
        <taxon>Bacillati</taxon>
        <taxon>Actinomycetota</taxon>
        <taxon>Actinomycetes</taxon>
        <taxon>Kitasatosporales</taxon>
        <taxon>Streptomycetaceae</taxon>
        <taxon>Streptomyces</taxon>
    </lineage>
</organism>